<dbReference type="InterPro" id="IPR011009">
    <property type="entry name" value="Kinase-like_dom_sf"/>
</dbReference>
<gene>
    <name evidence="3" type="primary">LOC107412738</name>
</gene>
<dbReference type="SUPFAM" id="SSF56112">
    <property type="entry name" value="Protein kinase-like (PK-like)"/>
    <property type="match status" value="1"/>
</dbReference>
<dbReference type="PANTHER" id="PTHR22603">
    <property type="entry name" value="CHOLINE/ETHANOALAMINE KINASE"/>
    <property type="match status" value="1"/>
</dbReference>
<dbReference type="KEGG" id="zju:107412738"/>
<dbReference type="GO" id="GO:0006646">
    <property type="term" value="P:phosphatidylethanolamine biosynthetic process"/>
    <property type="evidence" value="ECO:0007669"/>
    <property type="project" value="TreeGrafter"/>
</dbReference>
<proteinExistence type="inferred from homology"/>
<protein>
    <submittedName>
        <fullName evidence="3">Probable choline kinase 2 isoform X1</fullName>
    </submittedName>
</protein>
<dbReference type="RefSeq" id="XP_015876040.3">
    <property type="nucleotide sequence ID" value="XM_016020554.4"/>
</dbReference>
<reference evidence="3" key="1">
    <citation type="submission" date="2025-08" db="UniProtKB">
        <authorList>
            <consortium name="RefSeq"/>
        </authorList>
    </citation>
    <scope>IDENTIFICATION</scope>
    <source>
        <tissue evidence="3">Seedling</tissue>
    </source>
</reference>
<name>A0A6P3ZBU0_ZIZJJ</name>
<evidence type="ECO:0000313" key="2">
    <source>
        <dbReference type="Proteomes" id="UP001652623"/>
    </source>
</evidence>
<dbReference type="Gene3D" id="3.90.1200.10">
    <property type="match status" value="1"/>
</dbReference>
<dbReference type="GeneID" id="107412738"/>
<dbReference type="Gene3D" id="3.30.200.20">
    <property type="entry name" value="Phosphorylase Kinase, domain 1"/>
    <property type="match status" value="1"/>
</dbReference>
<dbReference type="InParanoid" id="A0A6P3ZBU0"/>
<evidence type="ECO:0000313" key="3">
    <source>
        <dbReference type="RefSeq" id="XP_015876040.3"/>
    </source>
</evidence>
<dbReference type="GO" id="GO:0004305">
    <property type="term" value="F:ethanolamine kinase activity"/>
    <property type="evidence" value="ECO:0007669"/>
    <property type="project" value="TreeGrafter"/>
</dbReference>
<keyword evidence="2" id="KW-1185">Reference proteome</keyword>
<dbReference type="Proteomes" id="UP001652623">
    <property type="component" value="Chromosome 8"/>
</dbReference>
<keyword evidence="3" id="KW-0418">Kinase</keyword>
<dbReference type="FunCoup" id="A0A6P3ZBU0">
    <property type="interactions" value="234"/>
</dbReference>
<dbReference type="GO" id="GO:0004103">
    <property type="term" value="F:choline kinase activity"/>
    <property type="evidence" value="ECO:0007669"/>
    <property type="project" value="TreeGrafter"/>
</dbReference>
<dbReference type="AlphaFoldDB" id="A0A6P3ZBU0"/>
<comment type="similarity">
    <text evidence="1">Belongs to the choline/ethanolamine kinase family.</text>
</comment>
<evidence type="ECO:0000256" key="1">
    <source>
        <dbReference type="ARBA" id="ARBA00038211"/>
    </source>
</evidence>
<dbReference type="CDD" id="cd05157">
    <property type="entry name" value="ETNK_euk"/>
    <property type="match status" value="1"/>
</dbReference>
<dbReference type="PANTHER" id="PTHR22603:SF81">
    <property type="entry name" value="CHOLINE KINASE 2-RELATED"/>
    <property type="match status" value="1"/>
</dbReference>
<dbReference type="Pfam" id="PF01633">
    <property type="entry name" value="Choline_kinase"/>
    <property type="match status" value="1"/>
</dbReference>
<organism evidence="2 3">
    <name type="scientific">Ziziphus jujuba</name>
    <name type="common">Chinese jujube</name>
    <name type="synonym">Ziziphus sativa</name>
    <dbReference type="NCBI Taxonomy" id="326968"/>
    <lineage>
        <taxon>Eukaryota</taxon>
        <taxon>Viridiplantae</taxon>
        <taxon>Streptophyta</taxon>
        <taxon>Embryophyta</taxon>
        <taxon>Tracheophyta</taxon>
        <taxon>Spermatophyta</taxon>
        <taxon>Magnoliopsida</taxon>
        <taxon>eudicotyledons</taxon>
        <taxon>Gunneridae</taxon>
        <taxon>Pentapetalae</taxon>
        <taxon>rosids</taxon>
        <taxon>fabids</taxon>
        <taxon>Rosales</taxon>
        <taxon>Rhamnaceae</taxon>
        <taxon>Paliureae</taxon>
        <taxon>Ziziphus</taxon>
    </lineage>
</organism>
<sequence length="492" mass="56549">MIVTALRIQSHKFSADLFKRFEIRKPPSQSIDPRPFPYRTPLASTKFISSCNNPRRSVRTVPSQQHLLIKPRCSLRWRRGRGGGGVSGSARTPTAFVVFSSFFAAERFRTVGEKPRVPLEGLLQRVEACLDHVMGAIEKVIDNKEDRLPAEAKEILHSLARKWEDVVDSNALQVIPLKGAMTNEVFQIKWPTKTEEVSRKVLVRIYGEGVEVFFDRDDEIRTFECMSKHGQGPRLLGRFPNGRIEEFIRARTLSASDLRNPDISALIAIKLKEFHDLDMPGPKNIRLWDRLRNWLISAKRLSTAEEAKAFQLNAIEEEIYLLEKELSVPHQRIGFCHNDLQYGNIMIDEENNSITIIDYEYASYNPVAYDIANHFCEMAADYHTDTPHILDFSKYPGLQERQRFVQTYLSFSGDLHYDLEVKQLVQDVEKYTLASHLAWGLWGIISEHVNEIDFDYMEYARQRFQQYWLSKPSLLSSTEGSSDAVADGNCTV</sequence>
<accession>A0A6P3ZBU0</accession>
<keyword evidence="3" id="KW-0808">Transferase</keyword>
<dbReference type="GO" id="GO:0005737">
    <property type="term" value="C:cytoplasm"/>
    <property type="evidence" value="ECO:0007669"/>
    <property type="project" value="TreeGrafter"/>
</dbReference>